<keyword evidence="1" id="KW-1133">Transmembrane helix</keyword>
<dbReference type="InterPro" id="IPR035309">
    <property type="entry name" value="PSME4"/>
</dbReference>
<dbReference type="GO" id="GO:0005829">
    <property type="term" value="C:cytosol"/>
    <property type="evidence" value="ECO:0007669"/>
    <property type="project" value="TreeGrafter"/>
</dbReference>
<dbReference type="PANTHER" id="PTHR32170">
    <property type="entry name" value="PROTEASOME ACTIVATOR COMPLEX SUBUNIT 4"/>
    <property type="match status" value="1"/>
</dbReference>
<accession>A0A0H5SNS0</accession>
<organism evidence="3">
    <name type="scientific">Brugia malayi</name>
    <name type="common">Filarial nematode worm</name>
    <dbReference type="NCBI Taxonomy" id="6279"/>
    <lineage>
        <taxon>Eukaryota</taxon>
        <taxon>Metazoa</taxon>
        <taxon>Ecdysozoa</taxon>
        <taxon>Nematoda</taxon>
        <taxon>Chromadorea</taxon>
        <taxon>Rhabditida</taxon>
        <taxon>Spirurina</taxon>
        <taxon>Spiruromorpha</taxon>
        <taxon>Filarioidea</taxon>
        <taxon>Onchocercidae</taxon>
        <taxon>Brugia</taxon>
    </lineage>
</organism>
<dbReference type="GO" id="GO:0005254">
    <property type="term" value="F:chloride channel activity"/>
    <property type="evidence" value="ECO:0007669"/>
    <property type="project" value="UniProtKB-KW"/>
</dbReference>
<keyword evidence="1" id="KW-0472">Membrane</keyword>
<keyword evidence="1" id="KW-0407">Ion channel</keyword>
<dbReference type="GO" id="GO:0016504">
    <property type="term" value="F:peptidase activator activity"/>
    <property type="evidence" value="ECO:0007669"/>
    <property type="project" value="InterPro"/>
</dbReference>
<dbReference type="GO" id="GO:0005886">
    <property type="term" value="C:plasma membrane"/>
    <property type="evidence" value="ECO:0007669"/>
    <property type="project" value="UniProtKB-SubCell"/>
</dbReference>
<comment type="caution">
    <text evidence="1">Lacks conserved residue(s) required for the propagation of feature annotation.</text>
</comment>
<dbReference type="AlphaFoldDB" id="A0A0H5SNS0"/>
<keyword evidence="1" id="KW-0868">Chloride</keyword>
<comment type="similarity">
    <text evidence="1">Belongs to the anion channel-forming bestrophin (TC 1.A.46) family. Calcium-sensitive chloride channel subfamily.</text>
</comment>
<dbReference type="Pfam" id="PF11919">
    <property type="entry name" value="PSME4_C"/>
    <property type="match status" value="1"/>
</dbReference>
<comment type="function">
    <text evidence="1">Forms chloride channels.</text>
</comment>
<reference evidence="3" key="2">
    <citation type="submission" date="2012-12" db="EMBL/GenBank/DDBJ databases">
        <authorList>
            <person name="Gao Y.W."/>
            <person name="Fan S.T."/>
            <person name="Sun H.T."/>
            <person name="Wang Z."/>
            <person name="Gao X.L."/>
            <person name="Li Y.G."/>
            <person name="Wang T.C."/>
            <person name="Zhang K."/>
            <person name="Xu W.W."/>
            <person name="Yu Z.J."/>
            <person name="Xia X.Z."/>
        </authorList>
    </citation>
    <scope>NUCLEOTIDE SEQUENCE</scope>
    <source>
        <strain evidence="3">FR3</strain>
    </source>
</reference>
<feature type="domain" description="Proteasome activator complex subunit 4 C-terminal" evidence="2">
    <location>
        <begin position="120"/>
        <end position="205"/>
    </location>
</feature>
<keyword evidence="1" id="KW-0813">Transport</keyword>
<protein>
    <recommendedName>
        <fullName evidence="1">Bestrophin homolog</fullName>
    </recommendedName>
</protein>
<keyword evidence="1" id="KW-0812">Transmembrane</keyword>
<dbReference type="GO" id="GO:0005634">
    <property type="term" value="C:nucleus"/>
    <property type="evidence" value="ECO:0007669"/>
    <property type="project" value="TreeGrafter"/>
</dbReference>
<name>A0A0H5SNS0_BRUMA</name>
<comment type="subcellular location">
    <subcellularLocation>
        <location evidence="1">Cell membrane</location>
        <topology evidence="1">Multi-pass membrane protein</topology>
    </subcellularLocation>
</comment>
<dbReference type="OMA" id="WHEHKER"/>
<dbReference type="WormBase" id="Bm599">
    <property type="protein sequence ID" value="BM40458"/>
    <property type="gene ID" value="WBGene00220860"/>
</dbReference>
<feature type="transmembrane region" description="Helical" evidence="1">
    <location>
        <begin position="28"/>
        <end position="50"/>
    </location>
</feature>
<evidence type="ECO:0000259" key="2">
    <source>
        <dbReference type="Pfam" id="PF11919"/>
    </source>
</evidence>
<keyword evidence="1" id="KW-1003">Cell membrane</keyword>
<sequence length="205" mass="24258">MTVKYNLAVSTSRPWTLFKLLFRWRGSVWKSVTFELVIWLLLYFTIGIIYRKMLSPQQIRSYPLSLLRRGPPNCCKFYVYTCSCYRYEPLMKIANKLKALIEFVAQETFYEWSREENGTKRHAGVLALSAIVQAFPYSVPSFLPKILMQLCRHTCDKQPMQGTVKKALSEFKRTHQDNWHEHKMQFSEDQLSILTDLFVSPNYYV</sequence>
<dbReference type="SUPFAM" id="SSF48371">
    <property type="entry name" value="ARM repeat"/>
    <property type="match status" value="1"/>
</dbReference>
<dbReference type="EMBL" id="LN857005">
    <property type="protein sequence ID" value="CRZ25292.1"/>
    <property type="molecule type" value="Genomic_DNA"/>
</dbReference>
<dbReference type="GO" id="GO:0010499">
    <property type="term" value="P:proteasomal ubiquitin-independent protein catabolic process"/>
    <property type="evidence" value="ECO:0007669"/>
    <property type="project" value="TreeGrafter"/>
</dbReference>
<dbReference type="Pfam" id="PF01062">
    <property type="entry name" value="Bestrophin"/>
    <property type="match status" value="1"/>
</dbReference>
<dbReference type="InterPro" id="IPR021843">
    <property type="entry name" value="PSME4_C"/>
</dbReference>
<evidence type="ECO:0000256" key="1">
    <source>
        <dbReference type="RuleBase" id="RU363126"/>
    </source>
</evidence>
<dbReference type="InterPro" id="IPR016024">
    <property type="entry name" value="ARM-type_fold"/>
</dbReference>
<dbReference type="PANTHER" id="PTHR32170:SF3">
    <property type="entry name" value="PROTEASOME ACTIVATOR COMPLEX SUBUNIT 4"/>
    <property type="match status" value="1"/>
</dbReference>
<proteinExistence type="inferred from homology"/>
<evidence type="ECO:0000313" key="4">
    <source>
        <dbReference type="WormBase" id="Bm599"/>
    </source>
</evidence>
<evidence type="ECO:0000313" key="3">
    <source>
        <dbReference type="EMBL" id="CRZ25292.1"/>
    </source>
</evidence>
<dbReference type="GO" id="GO:0070628">
    <property type="term" value="F:proteasome binding"/>
    <property type="evidence" value="ECO:0007669"/>
    <property type="project" value="InterPro"/>
</dbReference>
<dbReference type="GO" id="GO:0034707">
    <property type="term" value="C:chloride channel complex"/>
    <property type="evidence" value="ECO:0007669"/>
    <property type="project" value="UniProtKB-KW"/>
</dbReference>
<reference evidence="3" key="1">
    <citation type="journal article" date="2007" name="Science">
        <title>Draft genome of the filarial nematode parasite Brugia malayi.</title>
        <authorList>
            <person name="Ghedin E."/>
            <person name="Wang S."/>
            <person name="Spiro D."/>
            <person name="Caler E."/>
            <person name="Zhao Q."/>
            <person name="Crabtree J."/>
            <person name="Allen J.E."/>
            <person name="Delcher A.L."/>
            <person name="Guiliano D.B."/>
            <person name="Miranda-Saavedra D."/>
            <person name="Angiuoli S.V."/>
            <person name="Creasy T."/>
            <person name="Amedeo P."/>
            <person name="Haas B."/>
            <person name="El-Sayed N.M."/>
            <person name="Wortman J.R."/>
            <person name="Feldblyum T."/>
            <person name="Tallon L."/>
            <person name="Schatz M."/>
            <person name="Shumway M."/>
            <person name="Koo H."/>
            <person name="Salzberg S.L."/>
            <person name="Schobel S."/>
            <person name="Pertea M."/>
            <person name="Pop M."/>
            <person name="White O."/>
            <person name="Barton G.J."/>
            <person name="Carlow C.K."/>
            <person name="Crawford M.J."/>
            <person name="Daub J."/>
            <person name="Dimmic M.W."/>
            <person name="Estes C.F."/>
            <person name="Foster J.M."/>
            <person name="Ganatra M."/>
            <person name="Gregory W.F."/>
            <person name="Johnson N.M."/>
            <person name="Jin J."/>
            <person name="Komuniecki R."/>
            <person name="Korf I."/>
            <person name="Kumar S."/>
            <person name="Laney S."/>
            <person name="Li B.W."/>
            <person name="Li W."/>
            <person name="Lindblom T.H."/>
            <person name="Lustigman S."/>
            <person name="Ma D."/>
            <person name="Maina C.V."/>
            <person name="Martin D.M."/>
            <person name="McCarter J.P."/>
            <person name="McReynolds L."/>
            <person name="Mitreva M."/>
            <person name="Nutman T.B."/>
            <person name="Parkinson J."/>
            <person name="Peregrin-Alvarez J.M."/>
            <person name="Poole C."/>
            <person name="Ren Q."/>
            <person name="Saunders L."/>
            <person name="Sluder A.E."/>
            <person name="Smith K."/>
            <person name="Stanke M."/>
            <person name="Unnasch T.R."/>
            <person name="Ware J."/>
            <person name="Wei A.D."/>
            <person name="Weil G."/>
            <person name="Williams D.J."/>
            <person name="Zhang Y."/>
            <person name="Williams S.A."/>
            <person name="Fraser-Liggett C."/>
            <person name="Slatko B."/>
            <person name="Blaxter M.L."/>
            <person name="Scott A.L."/>
        </authorList>
    </citation>
    <scope>NUCLEOTIDE SEQUENCE</scope>
    <source>
        <strain evidence="3">FR3</strain>
    </source>
</reference>
<keyword evidence="1" id="KW-0869">Chloride channel</keyword>
<gene>
    <name evidence="3 4" type="ORF">Bm599</name>
    <name evidence="3" type="ORF">BM_Bm599</name>
</gene>
<dbReference type="InterPro" id="IPR021134">
    <property type="entry name" value="Bestrophin-like"/>
</dbReference>
<keyword evidence="1" id="KW-0406">Ion transport</keyword>